<protein>
    <submittedName>
        <fullName evidence="1">Uncharacterized protein</fullName>
    </submittedName>
</protein>
<dbReference type="STRING" id="142842.SAMN02745118_02263"/>
<sequence length="296" mass="35426">MSRKNQFNFSIFDSLYNQPLSELQENNFHLLKFEQLLKKKPKETLNYLFFSYYYPQRNELKIEKIENILRLIIDKTYLQIISYMNYLEEPYKTALENFDQYQDLCNFVKRIRSKLRRLIEELLWDEDLPRAVKGVIKNGIYKIAKFDAYAKRKLETAESEFDSEEIVENITTYLKDSEVLADLAYFKELYFSPNQLTPIKSQLQLRSFNEFAYKFLKEELLTPSIKEKIIDQLNKFINEYPLRDQAKQAYAIYLTLGKAIPWEKHPFIRRIVVNSHLEAKVNKLKTCNTQNHSTGD</sequence>
<reference evidence="2" key="1">
    <citation type="submission" date="2017-02" db="EMBL/GenBank/DDBJ databases">
        <authorList>
            <person name="Varghese N."/>
            <person name="Submissions S."/>
        </authorList>
    </citation>
    <scope>NUCLEOTIDE SEQUENCE [LARGE SCALE GENOMIC DNA]</scope>
    <source>
        <strain evidence="2">ATCC BAA-73</strain>
    </source>
</reference>
<dbReference type="EMBL" id="FUWM01000020">
    <property type="protein sequence ID" value="SJZ93339.1"/>
    <property type="molecule type" value="Genomic_DNA"/>
</dbReference>
<dbReference type="AlphaFoldDB" id="A0A1T4PPI7"/>
<evidence type="ECO:0000313" key="2">
    <source>
        <dbReference type="Proteomes" id="UP000190625"/>
    </source>
</evidence>
<dbReference type="OrthoDB" id="2111462at2"/>
<accession>A0A1T4PPI7</accession>
<keyword evidence="2" id="KW-1185">Reference proteome</keyword>
<organism evidence="1 2">
    <name type="scientific">Selenihalanaerobacter shriftii</name>
    <dbReference type="NCBI Taxonomy" id="142842"/>
    <lineage>
        <taxon>Bacteria</taxon>
        <taxon>Bacillati</taxon>
        <taxon>Bacillota</taxon>
        <taxon>Clostridia</taxon>
        <taxon>Halanaerobiales</taxon>
        <taxon>Halobacteroidaceae</taxon>
        <taxon>Selenihalanaerobacter</taxon>
    </lineage>
</organism>
<evidence type="ECO:0000313" key="1">
    <source>
        <dbReference type="EMBL" id="SJZ93339.1"/>
    </source>
</evidence>
<dbReference type="Proteomes" id="UP000190625">
    <property type="component" value="Unassembled WGS sequence"/>
</dbReference>
<proteinExistence type="predicted"/>
<name>A0A1T4PPI7_9FIRM</name>
<gene>
    <name evidence="1" type="ORF">SAMN02745118_02263</name>
</gene>
<dbReference type="RefSeq" id="WP_078810705.1">
    <property type="nucleotide sequence ID" value="NZ_FUWM01000020.1"/>
</dbReference>